<dbReference type="AlphaFoldDB" id="A0A5E4AGC9"/>
<reference evidence="2" key="2">
    <citation type="submission" date="2020-08" db="EMBL/GenBank/DDBJ databases">
        <authorList>
            <person name="Shumante A."/>
            <person name="Zimin A.V."/>
            <person name="Puiu D."/>
            <person name="Salzberg S.L."/>
        </authorList>
    </citation>
    <scope>NUCLEOTIDE SEQUENCE</scope>
    <source>
        <strain evidence="2">WC2-LM</strain>
        <tissue evidence="2">Liver</tissue>
    </source>
</reference>
<dbReference type="EMBL" id="WJEC01003523">
    <property type="protein sequence ID" value="KAF7475028.1"/>
    <property type="molecule type" value="Genomic_DNA"/>
</dbReference>
<protein>
    <recommendedName>
        <fullName evidence="5">UBA domain-containing protein</fullName>
    </recommendedName>
</protein>
<keyword evidence="4" id="KW-1185">Reference proteome</keyword>
<dbReference type="EMBL" id="WJEC01003523">
    <property type="protein sequence ID" value="KAF7475029.1"/>
    <property type="molecule type" value="Genomic_DNA"/>
</dbReference>
<dbReference type="Proteomes" id="UP000662637">
    <property type="component" value="Unassembled WGS sequence"/>
</dbReference>
<feature type="region of interest" description="Disordered" evidence="1">
    <location>
        <begin position="119"/>
        <end position="152"/>
    </location>
</feature>
<feature type="region of interest" description="Disordered" evidence="1">
    <location>
        <begin position="193"/>
        <end position="218"/>
    </location>
</feature>
<feature type="compositionally biased region" description="Polar residues" evidence="1">
    <location>
        <begin position="203"/>
        <end position="218"/>
    </location>
</feature>
<feature type="compositionally biased region" description="Basic and acidic residues" evidence="1">
    <location>
        <begin position="87"/>
        <end position="97"/>
    </location>
</feature>
<dbReference type="EMBL" id="CABDUW010000066">
    <property type="protein sequence ID" value="VTJ56493.1"/>
    <property type="molecule type" value="Genomic_DNA"/>
</dbReference>
<evidence type="ECO:0008006" key="5">
    <source>
        <dbReference type="Google" id="ProtNLM"/>
    </source>
</evidence>
<proteinExistence type="predicted"/>
<dbReference type="Proteomes" id="UP000335636">
    <property type="component" value="Unassembled WGS sequence"/>
</dbReference>
<gene>
    <name evidence="2" type="ORF">GHT09_014183</name>
    <name evidence="3" type="ORF">MONAX_5E020576</name>
</gene>
<evidence type="ECO:0000313" key="3">
    <source>
        <dbReference type="EMBL" id="VTJ56493.1"/>
    </source>
</evidence>
<evidence type="ECO:0000313" key="2">
    <source>
        <dbReference type="EMBL" id="KAF7475028.1"/>
    </source>
</evidence>
<organism evidence="3 4">
    <name type="scientific">Marmota monax</name>
    <name type="common">Woodchuck</name>
    <dbReference type="NCBI Taxonomy" id="9995"/>
    <lineage>
        <taxon>Eukaryota</taxon>
        <taxon>Metazoa</taxon>
        <taxon>Chordata</taxon>
        <taxon>Craniata</taxon>
        <taxon>Vertebrata</taxon>
        <taxon>Euteleostomi</taxon>
        <taxon>Mammalia</taxon>
        <taxon>Eutheria</taxon>
        <taxon>Euarchontoglires</taxon>
        <taxon>Glires</taxon>
        <taxon>Rodentia</taxon>
        <taxon>Sciuromorpha</taxon>
        <taxon>Sciuridae</taxon>
        <taxon>Xerinae</taxon>
        <taxon>Marmotini</taxon>
        <taxon>Marmota</taxon>
    </lineage>
</organism>
<sequence length="218" mass="23909">MTLMLDMGYNRYKAWLSLANHQFDGAMATYLLLQHQRIQGPASALWAKAVHNGMDGHRQVPGADPSSVHPNKCPSEPALDFPCEQQLPDKAKPSEQKDTACASMPVCPLHLLHMKTPPSKLASQRDPLASQGGSTGQPGEKQGLEGGHQADGHLPATVLLPAVLPRPAFRNRVALRVAGHSPHRFHNRVVLGNMPTRDRPMDSQKTPSQSIRTSWRQH</sequence>
<evidence type="ECO:0000313" key="4">
    <source>
        <dbReference type="Proteomes" id="UP000335636"/>
    </source>
</evidence>
<dbReference type="Gene3D" id="1.10.8.10">
    <property type="entry name" value="DNA helicase RuvA subunit, C-terminal domain"/>
    <property type="match status" value="1"/>
</dbReference>
<evidence type="ECO:0000256" key="1">
    <source>
        <dbReference type="SAM" id="MobiDB-lite"/>
    </source>
</evidence>
<name>A0A5E4AGC9_MARMO</name>
<accession>A0A5E4AGC9</accession>
<reference evidence="3 4" key="1">
    <citation type="submission" date="2019-04" db="EMBL/GenBank/DDBJ databases">
        <authorList>
            <person name="Alioto T."/>
            <person name="Alioto T."/>
        </authorList>
    </citation>
    <scope>NUCLEOTIDE SEQUENCE [LARGE SCALE GENOMIC DNA]</scope>
</reference>
<feature type="region of interest" description="Disordered" evidence="1">
    <location>
        <begin position="56"/>
        <end position="97"/>
    </location>
</feature>